<dbReference type="Pfam" id="PF00440">
    <property type="entry name" value="TetR_N"/>
    <property type="match status" value="1"/>
</dbReference>
<keyword evidence="1 2" id="KW-0238">DNA-binding</keyword>
<dbReference type="PROSITE" id="PS50977">
    <property type="entry name" value="HTH_TETR_2"/>
    <property type="match status" value="1"/>
</dbReference>
<dbReference type="InterPro" id="IPR036271">
    <property type="entry name" value="Tet_transcr_reg_TetR-rel_C_sf"/>
</dbReference>
<protein>
    <submittedName>
        <fullName evidence="4">TetR/AcrR family transcriptional regulator</fullName>
    </submittedName>
</protein>
<dbReference type="PANTHER" id="PTHR43479:SF11">
    <property type="entry name" value="ACREF_ENVCD OPERON REPRESSOR-RELATED"/>
    <property type="match status" value="1"/>
</dbReference>
<proteinExistence type="predicted"/>
<dbReference type="RefSeq" id="WP_249307835.1">
    <property type="nucleotide sequence ID" value="NZ_JACRSZ010000006.1"/>
</dbReference>
<dbReference type="InterPro" id="IPR023772">
    <property type="entry name" value="DNA-bd_HTH_TetR-type_CS"/>
</dbReference>
<evidence type="ECO:0000313" key="4">
    <source>
        <dbReference type="EMBL" id="MBC8572806.1"/>
    </source>
</evidence>
<sequence>MEQEKLTQRKQQALDTRRKIFNTALNLIKEKGFDKVSVDDICAACGVSKGAFYHHFKSKLDIMSESESLINDMLENIQIHESDGSIKEKLLILMGSILDVVEKSGVEVTRQLTVVTTGGHYIQQENRNTFAIHTRKLIQQILAEAVEKGELSPETNKEASTEIIMTFLSGMIADWCIFNGAYSISEKGWWLSPMIIDALL</sequence>
<keyword evidence="5" id="KW-1185">Reference proteome</keyword>
<dbReference type="EMBL" id="JACRSZ010000006">
    <property type="protein sequence ID" value="MBC8572806.1"/>
    <property type="molecule type" value="Genomic_DNA"/>
</dbReference>
<name>A0ABR7N8T5_9FIRM</name>
<dbReference type="SUPFAM" id="SSF48498">
    <property type="entry name" value="Tetracyclin repressor-like, C-terminal domain"/>
    <property type="match status" value="1"/>
</dbReference>
<evidence type="ECO:0000256" key="2">
    <source>
        <dbReference type="PROSITE-ProRule" id="PRU00335"/>
    </source>
</evidence>
<dbReference type="InterPro" id="IPR009057">
    <property type="entry name" value="Homeodomain-like_sf"/>
</dbReference>
<evidence type="ECO:0000256" key="1">
    <source>
        <dbReference type="ARBA" id="ARBA00023125"/>
    </source>
</evidence>
<evidence type="ECO:0000313" key="5">
    <source>
        <dbReference type="Proteomes" id="UP000657421"/>
    </source>
</evidence>
<organism evidence="4 5">
    <name type="scientific">Jingyaoa shaoxingensis</name>
    <dbReference type="NCBI Taxonomy" id="2763671"/>
    <lineage>
        <taxon>Bacteria</taxon>
        <taxon>Bacillati</taxon>
        <taxon>Bacillota</taxon>
        <taxon>Clostridia</taxon>
        <taxon>Lachnospirales</taxon>
        <taxon>Lachnospiraceae</taxon>
        <taxon>Jingyaoa</taxon>
    </lineage>
</organism>
<dbReference type="PANTHER" id="PTHR43479">
    <property type="entry name" value="ACREF/ENVCD OPERON REPRESSOR-RELATED"/>
    <property type="match status" value="1"/>
</dbReference>
<dbReference type="PROSITE" id="PS01081">
    <property type="entry name" value="HTH_TETR_1"/>
    <property type="match status" value="1"/>
</dbReference>
<feature type="DNA-binding region" description="H-T-H motif" evidence="2">
    <location>
        <begin position="37"/>
        <end position="56"/>
    </location>
</feature>
<comment type="caution">
    <text evidence="4">The sequence shown here is derived from an EMBL/GenBank/DDBJ whole genome shotgun (WGS) entry which is preliminary data.</text>
</comment>
<accession>A0ABR7N8T5</accession>
<dbReference type="SUPFAM" id="SSF46689">
    <property type="entry name" value="Homeodomain-like"/>
    <property type="match status" value="1"/>
</dbReference>
<feature type="domain" description="HTH tetR-type" evidence="3">
    <location>
        <begin position="14"/>
        <end position="74"/>
    </location>
</feature>
<gene>
    <name evidence="4" type="ORF">H8716_06900</name>
</gene>
<dbReference type="PRINTS" id="PR00455">
    <property type="entry name" value="HTHTETR"/>
</dbReference>
<dbReference type="Proteomes" id="UP000657421">
    <property type="component" value="Unassembled WGS sequence"/>
</dbReference>
<evidence type="ECO:0000259" key="3">
    <source>
        <dbReference type="PROSITE" id="PS50977"/>
    </source>
</evidence>
<dbReference type="Gene3D" id="1.10.357.10">
    <property type="entry name" value="Tetracycline Repressor, domain 2"/>
    <property type="match status" value="1"/>
</dbReference>
<dbReference type="InterPro" id="IPR001647">
    <property type="entry name" value="HTH_TetR"/>
</dbReference>
<dbReference type="InterPro" id="IPR050624">
    <property type="entry name" value="HTH-type_Tx_Regulator"/>
</dbReference>
<reference evidence="4 5" key="1">
    <citation type="submission" date="2020-08" db="EMBL/GenBank/DDBJ databases">
        <title>Genome public.</title>
        <authorList>
            <person name="Liu C."/>
            <person name="Sun Q."/>
        </authorList>
    </citation>
    <scope>NUCLEOTIDE SEQUENCE [LARGE SCALE GENOMIC DNA]</scope>
    <source>
        <strain evidence="4 5">NSJ-46</strain>
    </source>
</reference>